<dbReference type="PROSITE" id="PS51257">
    <property type="entry name" value="PROKAR_LIPOPROTEIN"/>
    <property type="match status" value="1"/>
</dbReference>
<evidence type="ECO:0000313" key="8">
    <source>
        <dbReference type="Proteomes" id="UP000298642"/>
    </source>
</evidence>
<dbReference type="InterPro" id="IPR001279">
    <property type="entry name" value="Metallo-B-lactamas"/>
</dbReference>
<dbReference type="PANTHER" id="PTHR42978">
    <property type="entry name" value="QUORUM-QUENCHING LACTONASE YTNP-RELATED-RELATED"/>
    <property type="match status" value="1"/>
</dbReference>
<evidence type="ECO:0000256" key="1">
    <source>
        <dbReference type="ARBA" id="ARBA00001947"/>
    </source>
</evidence>
<comment type="similarity">
    <text evidence="2">Belongs to the metallo-beta-lactamase superfamily.</text>
</comment>
<keyword evidence="4" id="KW-0378">Hydrolase</keyword>
<dbReference type="SUPFAM" id="SSF56281">
    <property type="entry name" value="Metallo-hydrolase/oxidoreductase"/>
    <property type="match status" value="1"/>
</dbReference>
<dbReference type="GeneID" id="89523548"/>
<protein>
    <submittedName>
        <fullName evidence="7">N-acyl homoserine lactonase family protein</fullName>
    </submittedName>
</protein>
<dbReference type="AlphaFoldDB" id="A0A856HZT9"/>
<evidence type="ECO:0000313" key="7">
    <source>
        <dbReference type="EMBL" id="QCI59332.2"/>
    </source>
</evidence>
<comment type="cofactor">
    <cofactor evidence="1">
        <name>Zn(2+)</name>
        <dbReference type="ChEBI" id="CHEBI:29105"/>
    </cofactor>
</comment>
<dbReference type="Pfam" id="PF00753">
    <property type="entry name" value="Lactamase_B"/>
    <property type="match status" value="1"/>
</dbReference>
<dbReference type="CDD" id="cd07729">
    <property type="entry name" value="AHL_lactonase_MBL-fold"/>
    <property type="match status" value="1"/>
</dbReference>
<dbReference type="Gene3D" id="3.60.15.10">
    <property type="entry name" value="Ribonuclease Z/Hydroxyacylglutathione hydrolase-like"/>
    <property type="match status" value="1"/>
</dbReference>
<organism evidence="7 8">
    <name type="scientific">Dysosmobacter welbionis</name>
    <dbReference type="NCBI Taxonomy" id="2093857"/>
    <lineage>
        <taxon>Bacteria</taxon>
        <taxon>Bacillati</taxon>
        <taxon>Bacillota</taxon>
        <taxon>Clostridia</taxon>
        <taxon>Eubacteriales</taxon>
        <taxon>Oscillospiraceae</taxon>
        <taxon>Dysosmobacter</taxon>
    </lineage>
</organism>
<evidence type="ECO:0000256" key="3">
    <source>
        <dbReference type="ARBA" id="ARBA00022723"/>
    </source>
</evidence>
<dbReference type="GO" id="GO:0016787">
    <property type="term" value="F:hydrolase activity"/>
    <property type="evidence" value="ECO:0007669"/>
    <property type="project" value="UniProtKB-KW"/>
</dbReference>
<dbReference type="KEGG" id="obj:EIO64_08915"/>
<dbReference type="InterPro" id="IPR036866">
    <property type="entry name" value="RibonucZ/Hydroxyglut_hydro"/>
</dbReference>
<evidence type="ECO:0000256" key="2">
    <source>
        <dbReference type="ARBA" id="ARBA00007749"/>
    </source>
</evidence>
<dbReference type="InterPro" id="IPR051013">
    <property type="entry name" value="MBL_superfamily_lactonases"/>
</dbReference>
<dbReference type="GO" id="GO:0046872">
    <property type="term" value="F:metal ion binding"/>
    <property type="evidence" value="ECO:0007669"/>
    <property type="project" value="UniProtKB-KW"/>
</dbReference>
<dbReference type="RefSeq" id="WP_158629756.1">
    <property type="nucleotide sequence ID" value="NZ_CP034413.3"/>
</dbReference>
<feature type="domain" description="Metallo-beta-lactamase" evidence="6">
    <location>
        <begin position="35"/>
        <end position="238"/>
    </location>
</feature>
<proteinExistence type="inferred from homology"/>
<evidence type="ECO:0000259" key="6">
    <source>
        <dbReference type="SMART" id="SM00849"/>
    </source>
</evidence>
<reference evidence="8" key="1">
    <citation type="submission" date="2018-12" db="EMBL/GenBank/DDBJ databases">
        <title>Dusodibacter welbiota gen. nov., sp. nov., isolated from human faeces and emended description of the Oscillibacter genus.</title>
        <authorList>
            <person name="Le Roy T."/>
            <person name="Van der Smissen P."/>
            <person name="Delzenne N."/>
            <person name="Muccioli G."/>
            <person name="Collet J.F."/>
            <person name="Cani P.D."/>
        </authorList>
    </citation>
    <scope>NUCLEOTIDE SEQUENCE [LARGE SCALE GENOMIC DNA]</scope>
    <source>
        <strain evidence="8">J115</strain>
    </source>
</reference>
<dbReference type="EMBL" id="CP034413">
    <property type="protein sequence ID" value="QCI59332.2"/>
    <property type="molecule type" value="Genomic_DNA"/>
</dbReference>
<accession>A0A856HZT9</accession>
<keyword evidence="3" id="KW-0479">Metal-binding</keyword>
<evidence type="ECO:0000256" key="4">
    <source>
        <dbReference type="ARBA" id="ARBA00022801"/>
    </source>
</evidence>
<dbReference type="SMART" id="SM00849">
    <property type="entry name" value="Lactamase_B"/>
    <property type="match status" value="1"/>
</dbReference>
<gene>
    <name evidence="7" type="ORF">EIO64_08915</name>
</gene>
<dbReference type="PANTHER" id="PTHR42978:SF2">
    <property type="entry name" value="102 KBASES UNSTABLE REGION: FROM 1 TO 119443"/>
    <property type="match status" value="1"/>
</dbReference>
<keyword evidence="5" id="KW-0862">Zinc</keyword>
<dbReference type="Proteomes" id="UP000298642">
    <property type="component" value="Chromosome"/>
</dbReference>
<sequence length="275" mass="31203">MANNNWKITCLHYGTLSCYKSLFDGGLDQTRYPFVYSGYLLQKDGRNILVDTGVHQDNIVDGKAWADSPAEGGNQFVLDALKGEGLTPDDIEIVMYTHLHNDHAGGMLLFPNSQHLFQRDEYYNMLHPLPTQKIRRDYDPRTPGDLAQIKNVRMIDGDFDMGNGIRLFKVPGHSLGGMAIQVQTAEGKYVITGDMPHIAQSLFPQMDKMEVIGGEIVDITPAPENWGPFILNSVIYDHYACYDSFNKIMMLAEREEPKWFLTGHDMWCVNKKYFG</sequence>
<name>A0A856HZT9_9FIRM</name>
<evidence type="ECO:0000256" key="5">
    <source>
        <dbReference type="ARBA" id="ARBA00022833"/>
    </source>
</evidence>
<keyword evidence="8" id="KW-1185">Reference proteome</keyword>